<dbReference type="EMBL" id="MTYJ01000586">
    <property type="protein sequence ID" value="OWA55221.1"/>
    <property type="molecule type" value="Genomic_DNA"/>
</dbReference>
<protein>
    <submittedName>
        <fullName evidence="1">Uncharacterized protein</fullName>
    </submittedName>
</protein>
<evidence type="ECO:0000313" key="2">
    <source>
        <dbReference type="Proteomes" id="UP000192578"/>
    </source>
</evidence>
<proteinExistence type="predicted"/>
<keyword evidence="2" id="KW-1185">Reference proteome</keyword>
<dbReference type="AlphaFoldDB" id="A0A9X6RPX9"/>
<dbReference type="Proteomes" id="UP000192578">
    <property type="component" value="Unassembled WGS sequence"/>
</dbReference>
<reference evidence="2" key="1">
    <citation type="submission" date="2017-01" db="EMBL/GenBank/DDBJ databases">
        <title>Comparative genomics of anhydrobiosis in the tardigrade Hypsibius dujardini.</title>
        <authorList>
            <person name="Yoshida Y."/>
            <person name="Koutsovoulos G."/>
            <person name="Laetsch D."/>
            <person name="Stevens L."/>
            <person name="Kumar S."/>
            <person name="Horikawa D."/>
            <person name="Ishino K."/>
            <person name="Komine S."/>
            <person name="Tomita M."/>
            <person name="Blaxter M."/>
            <person name="Arakawa K."/>
        </authorList>
    </citation>
    <scope>NUCLEOTIDE SEQUENCE [LARGE SCALE GENOMIC DNA]</scope>
    <source>
        <strain evidence="2">Z151</strain>
    </source>
</reference>
<name>A0A9X6RPX9_HYPEX</name>
<organism evidence="1 2">
    <name type="scientific">Hypsibius exemplaris</name>
    <name type="common">Freshwater tardigrade</name>
    <dbReference type="NCBI Taxonomy" id="2072580"/>
    <lineage>
        <taxon>Eukaryota</taxon>
        <taxon>Metazoa</taxon>
        <taxon>Ecdysozoa</taxon>
        <taxon>Tardigrada</taxon>
        <taxon>Eutardigrada</taxon>
        <taxon>Parachela</taxon>
        <taxon>Hypsibioidea</taxon>
        <taxon>Hypsibiidae</taxon>
        <taxon>Hypsibius</taxon>
    </lineage>
</organism>
<sequence>MERVESVPLNGRRSQLRFPRFHIRRPTFNNGGGIGLDLRAKPGTRSGDRKKVANFSCCARKAGITGRPPGFCVRNAPTVWRILNSPCIINGGVGERWKVLVTKQPGVSELILFAFPLYSFVAFC</sequence>
<accession>A0A9X6RPX9</accession>
<comment type="caution">
    <text evidence="1">The sequence shown here is derived from an EMBL/GenBank/DDBJ whole genome shotgun (WGS) entry which is preliminary data.</text>
</comment>
<evidence type="ECO:0000313" key="1">
    <source>
        <dbReference type="EMBL" id="OWA55221.1"/>
    </source>
</evidence>
<gene>
    <name evidence="1" type="ORF">BV898_19609</name>
</gene>